<reference evidence="3" key="1">
    <citation type="submission" date="2016-10" db="EMBL/GenBank/DDBJ databases">
        <authorList>
            <person name="Varghese N."/>
            <person name="Submissions S."/>
        </authorList>
    </citation>
    <scope>NUCLEOTIDE SEQUENCE [LARGE SCALE GENOMIC DNA]</scope>
    <source>
        <strain evidence="3">CGMCC 4.5579</strain>
    </source>
</reference>
<keyword evidence="2" id="KW-0808">Transferase</keyword>
<feature type="transmembrane region" description="Helical" evidence="1">
    <location>
        <begin position="106"/>
        <end position="130"/>
    </location>
</feature>
<dbReference type="STRING" id="587909.SAMN05421810_107218"/>
<dbReference type="EMBL" id="FOWW01000007">
    <property type="protein sequence ID" value="SFQ44508.1"/>
    <property type="molecule type" value="Genomic_DNA"/>
</dbReference>
<feature type="transmembrane region" description="Helical" evidence="1">
    <location>
        <begin position="76"/>
        <end position="94"/>
    </location>
</feature>
<evidence type="ECO:0000313" key="2">
    <source>
        <dbReference type="EMBL" id="SFQ44508.1"/>
    </source>
</evidence>
<dbReference type="RefSeq" id="WP_166677777.1">
    <property type="nucleotide sequence ID" value="NZ_FOWW01000007.1"/>
</dbReference>
<dbReference type="AlphaFoldDB" id="A0A1I5YJY8"/>
<feature type="transmembrane region" description="Helical" evidence="1">
    <location>
        <begin position="440"/>
        <end position="457"/>
    </location>
</feature>
<keyword evidence="1" id="KW-1133">Transmembrane helix</keyword>
<feature type="transmembrane region" description="Helical" evidence="1">
    <location>
        <begin position="261"/>
        <end position="279"/>
    </location>
</feature>
<proteinExistence type="predicted"/>
<name>A0A1I5YJY8_9PSEU</name>
<feature type="transmembrane region" description="Helical" evidence="1">
    <location>
        <begin position="35"/>
        <end position="56"/>
    </location>
</feature>
<feature type="transmembrane region" description="Helical" evidence="1">
    <location>
        <begin position="310"/>
        <end position="334"/>
    </location>
</feature>
<feature type="transmembrane region" description="Helical" evidence="1">
    <location>
        <begin position="402"/>
        <end position="420"/>
    </location>
</feature>
<dbReference type="Proteomes" id="UP000198727">
    <property type="component" value="Unassembled WGS sequence"/>
</dbReference>
<protein>
    <submittedName>
        <fullName evidence="2">Galactan 5-O-arabinofuranosyltransferase</fullName>
    </submittedName>
</protein>
<feature type="transmembrane region" description="Helical" evidence="1">
    <location>
        <begin position="377"/>
        <end position="397"/>
    </location>
</feature>
<keyword evidence="1" id="KW-0472">Membrane</keyword>
<keyword evidence="3" id="KW-1185">Reference proteome</keyword>
<feature type="transmembrane region" description="Helical" evidence="1">
    <location>
        <begin position="478"/>
        <end position="502"/>
    </location>
</feature>
<accession>A0A1I5YJY8</accession>
<evidence type="ECO:0000256" key="1">
    <source>
        <dbReference type="SAM" id="Phobius"/>
    </source>
</evidence>
<dbReference type="GO" id="GO:0016740">
    <property type="term" value="F:transferase activity"/>
    <property type="evidence" value="ECO:0007669"/>
    <property type="project" value="UniProtKB-KW"/>
</dbReference>
<sequence>MRDTLAPGVAADEAGGVPAATAAESAPPASSRGGWVAGVAEIVVALVVAAAMVLASATVDVNPLDRVGQVSGLAGLGLRFALLGLLLLAAVVLVSRPRAGRWRDLAVRLGCAGTAGLGSGLVAGGVVVIMNGTSMPINATHGDIRVLAGWAASIMEGQSTMPGNYPPAFSTLLAWYSSLTGTEPMLAVKDFQIVGTALLLPAAYLAWRLLFRPLPALAVGLVSAVPLLYPYKPYEPLVLVVLVPVLAKAVQYLATTPNRGARQVLLVGAAFGAGLGLLFLIYSGYFLWALPGVLVAVLILFPWRRGALRGLLFGAAAVVVFLAVSAVHLVPLVLDWTKEGVRDTYFYFDAFVDPAYIAMWRTDFPGEVGAWPPHGEFGGVGVFTLLLVVGLGVAIALGHRDAIVLTASLGFAGAWLMRLYYAGQMYGAQDVRLWPRSSAFILYCLVVLVMMAGYLAVRRWRSSAAAGRSAQPARPVRGVPAAALGALAAVLFLLASSGSAYVDKFMPRRDNSEGALAWNGHVARMPDGRCSVHLMPDCQTVRHVKPERKPANVPE</sequence>
<feature type="transmembrane region" description="Helical" evidence="1">
    <location>
        <begin position="285"/>
        <end position="303"/>
    </location>
</feature>
<keyword evidence="1" id="KW-0812">Transmembrane</keyword>
<feature type="transmembrane region" description="Helical" evidence="1">
    <location>
        <begin position="191"/>
        <end position="207"/>
    </location>
</feature>
<gene>
    <name evidence="2" type="ORF">SAMN05421810_107218</name>
</gene>
<organism evidence="2 3">
    <name type="scientific">Amycolatopsis arida</name>
    <dbReference type="NCBI Taxonomy" id="587909"/>
    <lineage>
        <taxon>Bacteria</taxon>
        <taxon>Bacillati</taxon>
        <taxon>Actinomycetota</taxon>
        <taxon>Actinomycetes</taxon>
        <taxon>Pseudonocardiales</taxon>
        <taxon>Pseudonocardiaceae</taxon>
        <taxon>Amycolatopsis</taxon>
    </lineage>
</organism>
<evidence type="ECO:0000313" key="3">
    <source>
        <dbReference type="Proteomes" id="UP000198727"/>
    </source>
</evidence>